<sequence>MVCTQNKNPKDPKAKEQADCSLYLKESEDDPNPRKVPFNPCFEENVDNTVRTYCDTLCPDADTVYRIFVRPQNHKTCHSHITYRLERREGRHLMWRSGKCRSSDVEFTIRCEFKSPRADFPNDTELFKRVRAVVQKA</sequence>
<dbReference type="EMBL" id="LIAE01007210">
    <property type="protein sequence ID" value="PAV81064.1"/>
    <property type="molecule type" value="Genomic_DNA"/>
</dbReference>
<dbReference type="Proteomes" id="UP000218231">
    <property type="component" value="Unassembled WGS sequence"/>
</dbReference>
<dbReference type="InterPro" id="IPR056710">
    <property type="entry name" value="DUF7808"/>
</dbReference>
<dbReference type="OrthoDB" id="5811728at2759"/>
<dbReference type="PANTHER" id="PTHR34493">
    <property type="entry name" value="PROTEIN CBG13422-RELATED"/>
    <property type="match status" value="1"/>
</dbReference>
<dbReference type="AlphaFoldDB" id="A0A2A2L4I3"/>
<name>A0A2A2L4I3_9BILA</name>
<comment type="caution">
    <text evidence="2">The sequence shown here is derived from an EMBL/GenBank/DDBJ whole genome shotgun (WGS) entry which is preliminary data.</text>
</comment>
<accession>A0A2A2L4I3</accession>
<evidence type="ECO:0000313" key="2">
    <source>
        <dbReference type="EMBL" id="PAV81064.1"/>
    </source>
</evidence>
<evidence type="ECO:0000313" key="3">
    <source>
        <dbReference type="Proteomes" id="UP000218231"/>
    </source>
</evidence>
<proteinExistence type="predicted"/>
<organism evidence="2 3">
    <name type="scientific">Diploscapter pachys</name>
    <dbReference type="NCBI Taxonomy" id="2018661"/>
    <lineage>
        <taxon>Eukaryota</taxon>
        <taxon>Metazoa</taxon>
        <taxon>Ecdysozoa</taxon>
        <taxon>Nematoda</taxon>
        <taxon>Chromadorea</taxon>
        <taxon>Rhabditida</taxon>
        <taxon>Rhabditina</taxon>
        <taxon>Rhabditomorpha</taxon>
        <taxon>Rhabditoidea</taxon>
        <taxon>Rhabditidae</taxon>
        <taxon>Diploscapter</taxon>
    </lineage>
</organism>
<evidence type="ECO:0000259" key="1">
    <source>
        <dbReference type="Pfam" id="PF25096"/>
    </source>
</evidence>
<keyword evidence="3" id="KW-1185">Reference proteome</keyword>
<reference evidence="2 3" key="1">
    <citation type="journal article" date="2017" name="Curr. Biol.">
        <title>Genome architecture and evolution of a unichromosomal asexual nematode.</title>
        <authorList>
            <person name="Fradin H."/>
            <person name="Zegar C."/>
            <person name="Gutwein M."/>
            <person name="Lucas J."/>
            <person name="Kovtun M."/>
            <person name="Corcoran D."/>
            <person name="Baugh L.R."/>
            <person name="Kiontke K."/>
            <person name="Gunsalus K."/>
            <person name="Fitch D.H."/>
            <person name="Piano F."/>
        </authorList>
    </citation>
    <scope>NUCLEOTIDE SEQUENCE [LARGE SCALE GENOMIC DNA]</scope>
    <source>
        <strain evidence="2">PF1309</strain>
    </source>
</reference>
<dbReference type="STRING" id="2018661.A0A2A2L4I3"/>
<protein>
    <recommendedName>
        <fullName evidence="1">DUF7808 domain-containing protein</fullName>
    </recommendedName>
</protein>
<gene>
    <name evidence="2" type="ORF">WR25_07739</name>
</gene>
<feature type="domain" description="DUF7808" evidence="1">
    <location>
        <begin position="2"/>
        <end position="129"/>
    </location>
</feature>
<dbReference type="Pfam" id="PF25096">
    <property type="entry name" value="DUF7808"/>
    <property type="match status" value="1"/>
</dbReference>